<protein>
    <submittedName>
        <fullName evidence="1">Uncharacterized protein</fullName>
    </submittedName>
</protein>
<gene>
    <name evidence="1" type="ORF">I302_05414</name>
    <name evidence="2" type="ORF">I302_106291</name>
</gene>
<dbReference type="RefSeq" id="XP_019046664.1">
    <property type="nucleotide sequence ID" value="XM_019192034.1"/>
</dbReference>
<reference evidence="1" key="3">
    <citation type="submission" date="2014-01" db="EMBL/GenBank/DDBJ databases">
        <title>Evolution of pathogenesis and genome organization in the Tremellales.</title>
        <authorList>
            <person name="Cuomo C."/>
            <person name="Litvintseva A."/>
            <person name="Heitman J."/>
            <person name="Chen Y."/>
            <person name="Sun S."/>
            <person name="Springer D."/>
            <person name="Dromer F."/>
            <person name="Young S."/>
            <person name="Zeng Q."/>
            <person name="Chapman S."/>
            <person name="Gujja S."/>
            <person name="Saif S."/>
            <person name="Birren B."/>
        </authorList>
    </citation>
    <scope>NUCLEOTIDE SEQUENCE</scope>
    <source>
        <strain evidence="1">CBS 10118</strain>
    </source>
</reference>
<organism evidence="1">
    <name type="scientific">Kwoniella bestiolae CBS 10118</name>
    <dbReference type="NCBI Taxonomy" id="1296100"/>
    <lineage>
        <taxon>Eukaryota</taxon>
        <taxon>Fungi</taxon>
        <taxon>Dikarya</taxon>
        <taxon>Basidiomycota</taxon>
        <taxon>Agaricomycotina</taxon>
        <taxon>Tremellomycetes</taxon>
        <taxon>Tremellales</taxon>
        <taxon>Cryptococcaceae</taxon>
        <taxon>Kwoniella</taxon>
    </lineage>
</organism>
<proteinExistence type="predicted"/>
<dbReference type="EMBL" id="CP144544">
    <property type="protein sequence ID" value="WVW84261.1"/>
    <property type="molecule type" value="Genomic_DNA"/>
</dbReference>
<dbReference type="KEGG" id="kbi:30209813"/>
<dbReference type="EMBL" id="KI894021">
    <property type="protein sequence ID" value="OCF25594.1"/>
    <property type="molecule type" value="Genomic_DNA"/>
</dbReference>
<reference evidence="1" key="1">
    <citation type="submission" date="2013-07" db="EMBL/GenBank/DDBJ databases">
        <title>The Genome Sequence of Cryptococcus bestiolae CBS10118.</title>
        <authorList>
            <consortium name="The Broad Institute Genome Sequencing Platform"/>
            <person name="Cuomo C."/>
            <person name="Litvintseva A."/>
            <person name="Chen Y."/>
            <person name="Heitman J."/>
            <person name="Sun S."/>
            <person name="Springer D."/>
            <person name="Dromer F."/>
            <person name="Young S.K."/>
            <person name="Zeng Q."/>
            <person name="Gargeya S."/>
            <person name="Fitzgerald M."/>
            <person name="Abouelleil A."/>
            <person name="Alvarado L."/>
            <person name="Berlin A.M."/>
            <person name="Chapman S.B."/>
            <person name="Dewar J."/>
            <person name="Goldberg J."/>
            <person name="Griggs A."/>
            <person name="Gujja S."/>
            <person name="Hansen M."/>
            <person name="Howarth C."/>
            <person name="Imamovic A."/>
            <person name="Larimer J."/>
            <person name="McCowan C."/>
            <person name="Murphy C."/>
            <person name="Pearson M."/>
            <person name="Priest M."/>
            <person name="Roberts A."/>
            <person name="Saif S."/>
            <person name="Shea T."/>
            <person name="Sykes S."/>
            <person name="Wortman J."/>
            <person name="Nusbaum C."/>
            <person name="Birren B."/>
        </authorList>
    </citation>
    <scope>NUCLEOTIDE SEQUENCE [LARGE SCALE GENOMIC DNA]</scope>
    <source>
        <strain evidence="1">CBS 10118</strain>
    </source>
</reference>
<reference evidence="2" key="2">
    <citation type="submission" date="2013-07" db="EMBL/GenBank/DDBJ databases">
        <authorList>
            <consortium name="The Broad Institute Genome Sequencing Platform"/>
            <person name="Cuomo C."/>
            <person name="Litvintseva A."/>
            <person name="Chen Y."/>
            <person name="Heitman J."/>
            <person name="Sun S."/>
            <person name="Springer D."/>
            <person name="Dromer F."/>
            <person name="Young S.K."/>
            <person name="Zeng Q."/>
            <person name="Gargeya S."/>
            <person name="Fitzgerald M."/>
            <person name="Abouelleil A."/>
            <person name="Alvarado L."/>
            <person name="Berlin A.M."/>
            <person name="Chapman S.B."/>
            <person name="Dewar J."/>
            <person name="Goldberg J."/>
            <person name="Griggs A."/>
            <person name="Gujja S."/>
            <person name="Hansen M."/>
            <person name="Howarth C."/>
            <person name="Imamovic A."/>
            <person name="Larimer J."/>
            <person name="McCowan C."/>
            <person name="Murphy C."/>
            <person name="Pearson M."/>
            <person name="Priest M."/>
            <person name="Roberts A."/>
            <person name="Saif S."/>
            <person name="Shea T."/>
            <person name="Sykes S."/>
            <person name="Wortman J."/>
            <person name="Nusbaum C."/>
            <person name="Birren B."/>
        </authorList>
    </citation>
    <scope>NUCLEOTIDE SEQUENCE</scope>
    <source>
        <strain evidence="2">CBS 10118</strain>
    </source>
</reference>
<keyword evidence="3" id="KW-1185">Reference proteome</keyword>
<reference evidence="2" key="4">
    <citation type="submission" date="2024-02" db="EMBL/GenBank/DDBJ databases">
        <title>Comparative genomics of Cryptococcus and Kwoniella reveals pathogenesis evolution and contrasting modes of karyotype evolution via chromosome fusion or intercentromeric recombination.</title>
        <authorList>
            <person name="Coelho M.A."/>
            <person name="David-Palma M."/>
            <person name="Shea T."/>
            <person name="Bowers K."/>
            <person name="McGinley-Smith S."/>
            <person name="Mohammad A.W."/>
            <person name="Gnirke A."/>
            <person name="Yurkov A.M."/>
            <person name="Nowrousian M."/>
            <person name="Sun S."/>
            <person name="Cuomo C.A."/>
            <person name="Heitman J."/>
        </authorList>
    </citation>
    <scope>NUCLEOTIDE SEQUENCE</scope>
    <source>
        <strain evidence="2">CBS 10118</strain>
    </source>
</reference>
<evidence type="ECO:0000313" key="3">
    <source>
        <dbReference type="Proteomes" id="UP000092730"/>
    </source>
</evidence>
<dbReference type="AlphaFoldDB" id="A0A1B9G3J6"/>
<dbReference type="Proteomes" id="UP000092730">
    <property type="component" value="Chromosome 4"/>
</dbReference>
<sequence length="144" mass="16145">MIGYTTTPIPGTQGEEHLDIHLNTDRLEAAYLADVGSGTADADQSKLLTEFRGDLLRGLQDRLQPRMFDLILSGNTSVYEEGTSAVTPFAVVRQLARCVELFTSEGCFKRRAEEANSRWGEKCRKRAILDVEDFLSHHAPFHTF</sequence>
<dbReference type="GeneID" id="30209813"/>
<accession>A0A1B9G3J6</accession>
<evidence type="ECO:0000313" key="1">
    <source>
        <dbReference type="EMBL" id="OCF25594.1"/>
    </source>
</evidence>
<dbReference type="VEuPathDB" id="FungiDB:I302_05414"/>
<name>A0A1B9G3J6_9TREE</name>
<evidence type="ECO:0000313" key="2">
    <source>
        <dbReference type="EMBL" id="WVW84261.1"/>
    </source>
</evidence>